<accession>A0AAD9UQK0</accession>
<dbReference type="RefSeq" id="XP_067804794.1">
    <property type="nucleotide sequence ID" value="XM_067946003.1"/>
</dbReference>
<keyword evidence="1" id="KW-0472">Membrane</keyword>
<comment type="caution">
    <text evidence="2">The sequence shown here is derived from an EMBL/GenBank/DDBJ whole genome shotgun (WGS) entry which is preliminary data.</text>
</comment>
<proteinExistence type="predicted"/>
<keyword evidence="3" id="KW-1185">Reference proteome</keyword>
<keyword evidence="1" id="KW-0812">Transmembrane</keyword>
<dbReference type="Proteomes" id="UP001214638">
    <property type="component" value="Unassembled WGS sequence"/>
</dbReference>
<name>A0AAD9UQK0_9APIC</name>
<evidence type="ECO:0000256" key="1">
    <source>
        <dbReference type="SAM" id="Phobius"/>
    </source>
</evidence>
<dbReference type="AlphaFoldDB" id="A0AAD9UQK0"/>
<evidence type="ECO:0000313" key="3">
    <source>
        <dbReference type="Proteomes" id="UP001214638"/>
    </source>
</evidence>
<gene>
    <name evidence="2" type="ORF">BdWA1_000956</name>
</gene>
<evidence type="ECO:0000313" key="2">
    <source>
        <dbReference type="EMBL" id="KAK2197952.1"/>
    </source>
</evidence>
<organism evidence="2 3">
    <name type="scientific">Babesia duncani</name>
    <dbReference type="NCBI Taxonomy" id="323732"/>
    <lineage>
        <taxon>Eukaryota</taxon>
        <taxon>Sar</taxon>
        <taxon>Alveolata</taxon>
        <taxon>Apicomplexa</taxon>
        <taxon>Aconoidasida</taxon>
        <taxon>Piroplasmida</taxon>
        <taxon>Babesiidae</taxon>
        <taxon>Babesia</taxon>
    </lineage>
</organism>
<feature type="transmembrane region" description="Helical" evidence="1">
    <location>
        <begin position="12"/>
        <end position="31"/>
    </location>
</feature>
<sequence length="223" mass="24088">MGGIWVRGFRNVYLEISALVPFIVITMALALSHGSRVVTRAEIGRNGSHGRFQGPGCNGHSLAAEQGGTKASTNFPFYTLAMSDLYSSWTAKATGAASGASLGALAAYKGNLHSRGGNVYRGRMASKAFIRGKVTLVLVSDGREPCGEYDNLGCCLLQRKLEAGALDKMCSSTRDSSIESQSPNAHVPTLDPHVQIIDKSPKTIQYRLKYKLNDADVRLYFMH</sequence>
<protein>
    <submittedName>
        <fullName evidence="2">Uncharacterized protein</fullName>
    </submittedName>
</protein>
<reference evidence="2" key="1">
    <citation type="journal article" date="2023" name="Nat. Microbiol.">
        <title>Babesia duncani multi-omics identifies virulence factors and drug targets.</title>
        <authorList>
            <person name="Singh P."/>
            <person name="Lonardi S."/>
            <person name="Liang Q."/>
            <person name="Vydyam P."/>
            <person name="Khabirova E."/>
            <person name="Fang T."/>
            <person name="Gihaz S."/>
            <person name="Thekkiniath J."/>
            <person name="Munshi M."/>
            <person name="Abel S."/>
            <person name="Ciampossin L."/>
            <person name="Batugedara G."/>
            <person name="Gupta M."/>
            <person name="Lu X.M."/>
            <person name="Lenz T."/>
            <person name="Chakravarty S."/>
            <person name="Cornillot E."/>
            <person name="Hu Y."/>
            <person name="Ma W."/>
            <person name="Gonzalez L.M."/>
            <person name="Sanchez S."/>
            <person name="Estrada K."/>
            <person name="Sanchez-Flores A."/>
            <person name="Montero E."/>
            <person name="Harb O.S."/>
            <person name="Le Roch K.G."/>
            <person name="Mamoun C.B."/>
        </authorList>
    </citation>
    <scope>NUCLEOTIDE SEQUENCE</scope>
    <source>
        <strain evidence="2">WA1</strain>
    </source>
</reference>
<dbReference type="KEGG" id="bdw:94335254"/>
<dbReference type="GeneID" id="94335254"/>
<dbReference type="EMBL" id="JALLKP010000001">
    <property type="protein sequence ID" value="KAK2197952.1"/>
    <property type="molecule type" value="Genomic_DNA"/>
</dbReference>
<keyword evidence="1" id="KW-1133">Transmembrane helix</keyword>